<sequence>MRFKIVIEYRDGNSFGSYDEVDEIPYEWKSIELAKKASEIILRTADRSDSMFEDYMVELELDDGTVHKFHNFWNSDYFQSLISVEIKIVDLGKVYA</sequence>
<dbReference type="Proteomes" id="UP000222417">
    <property type="component" value="Segment"/>
</dbReference>
<proteinExistence type="predicted"/>
<gene>
    <name evidence="1" type="ORF">PR1_63</name>
</gene>
<organism evidence="1 2">
    <name type="scientific">Providencia phage vB_PreS_PR1</name>
    <dbReference type="NCBI Taxonomy" id="1931407"/>
    <lineage>
        <taxon>Viruses</taxon>
        <taxon>Duplodnaviria</taxon>
        <taxon>Heunggongvirae</taxon>
        <taxon>Uroviricota</taxon>
        <taxon>Caudoviricetes</taxon>
        <taxon>Demerecviridae</taxon>
        <taxon>Priunavirus</taxon>
        <taxon>Priunavirus PR1</taxon>
    </lineage>
</organism>
<dbReference type="OrthoDB" id="37467at10239"/>
<protein>
    <submittedName>
        <fullName evidence="1">Uncharacterized protein</fullName>
    </submittedName>
</protein>
<name>A0A1S6KV55_9CAUD</name>
<dbReference type="EMBL" id="KY363465">
    <property type="protein sequence ID" value="AQT25323.1"/>
    <property type="molecule type" value="Genomic_DNA"/>
</dbReference>
<evidence type="ECO:0000313" key="1">
    <source>
        <dbReference type="EMBL" id="AQT25323.1"/>
    </source>
</evidence>
<reference evidence="1 2" key="1">
    <citation type="submission" date="2016-12" db="EMBL/GenBank/DDBJ databases">
        <title>Providencia rettgeri phage vB-PreS_PR1 - a deep-branching member of the T5-like siphoviruses.</title>
        <authorList>
            <person name="Oliveira H."/>
            <person name="Pinto G."/>
            <person name="Hendrix H."/>
            <person name="Noben J.-P."/>
            <person name="Gawor J."/>
            <person name="Lobocka M."/>
            <person name="Lavigne R."/>
            <person name="Azeredo J."/>
        </authorList>
    </citation>
    <scope>NUCLEOTIDE SEQUENCE [LARGE SCALE GENOMIC DNA]</scope>
</reference>
<evidence type="ECO:0000313" key="2">
    <source>
        <dbReference type="Proteomes" id="UP000222417"/>
    </source>
</evidence>
<accession>A0A1S6KV55</accession>
<keyword evidence="2" id="KW-1185">Reference proteome</keyword>